<dbReference type="Proteomes" id="UP001589608">
    <property type="component" value="Unassembled WGS sequence"/>
</dbReference>
<organism evidence="2 3">
    <name type="scientific">Dactylosporangium vinaceum</name>
    <dbReference type="NCBI Taxonomy" id="53362"/>
    <lineage>
        <taxon>Bacteria</taxon>
        <taxon>Bacillati</taxon>
        <taxon>Actinomycetota</taxon>
        <taxon>Actinomycetes</taxon>
        <taxon>Micromonosporales</taxon>
        <taxon>Micromonosporaceae</taxon>
        <taxon>Dactylosporangium</taxon>
    </lineage>
</organism>
<evidence type="ECO:0008006" key="4">
    <source>
        <dbReference type="Google" id="ProtNLM"/>
    </source>
</evidence>
<proteinExistence type="predicted"/>
<name>A0ABV5M8Z7_9ACTN</name>
<protein>
    <recommendedName>
        <fullName evidence="4">Integral membrane protein</fullName>
    </recommendedName>
</protein>
<keyword evidence="1" id="KW-1133">Transmembrane helix</keyword>
<dbReference type="RefSeq" id="WP_223103328.1">
    <property type="nucleotide sequence ID" value="NZ_CP061913.1"/>
</dbReference>
<comment type="caution">
    <text evidence="2">The sequence shown here is derived from an EMBL/GenBank/DDBJ whole genome shotgun (WGS) entry which is preliminary data.</text>
</comment>
<sequence>MTTPVVRKRPRDVWTASILLCFYGLLGVLLGLFVIGLLADEDDIPGFLTALFYANVVLAAAEIAAGAFVFIGREWGRRLAVGVCVLNGLGGIASLGAGVVLQALVAILVNLAIIVTLHKPEVRQWCRPG</sequence>
<keyword evidence="1" id="KW-0812">Transmembrane</keyword>
<keyword evidence="3" id="KW-1185">Reference proteome</keyword>
<evidence type="ECO:0000313" key="2">
    <source>
        <dbReference type="EMBL" id="MFB9445319.1"/>
    </source>
</evidence>
<accession>A0ABV5M8Z7</accession>
<reference evidence="2 3" key="1">
    <citation type="submission" date="2024-09" db="EMBL/GenBank/DDBJ databases">
        <authorList>
            <person name="Sun Q."/>
            <person name="Mori K."/>
        </authorList>
    </citation>
    <scope>NUCLEOTIDE SEQUENCE [LARGE SCALE GENOMIC DNA]</scope>
    <source>
        <strain evidence="2 3">JCM 3307</strain>
    </source>
</reference>
<dbReference type="EMBL" id="JBHMCA010000042">
    <property type="protein sequence ID" value="MFB9445319.1"/>
    <property type="molecule type" value="Genomic_DNA"/>
</dbReference>
<keyword evidence="1" id="KW-0472">Membrane</keyword>
<evidence type="ECO:0000313" key="3">
    <source>
        <dbReference type="Proteomes" id="UP001589608"/>
    </source>
</evidence>
<evidence type="ECO:0000256" key="1">
    <source>
        <dbReference type="SAM" id="Phobius"/>
    </source>
</evidence>
<feature type="transmembrane region" description="Helical" evidence="1">
    <location>
        <begin position="13"/>
        <end position="38"/>
    </location>
</feature>
<feature type="transmembrane region" description="Helical" evidence="1">
    <location>
        <begin position="50"/>
        <end position="72"/>
    </location>
</feature>
<gene>
    <name evidence="2" type="ORF">ACFFTR_19770</name>
</gene>